<evidence type="ECO:0000256" key="3">
    <source>
        <dbReference type="ARBA" id="ARBA00004141"/>
    </source>
</evidence>
<organism evidence="16 17">
    <name type="scientific">Candidatus Thiomargarita nelsonii</name>
    <dbReference type="NCBI Taxonomy" id="1003181"/>
    <lineage>
        <taxon>Bacteria</taxon>
        <taxon>Pseudomonadati</taxon>
        <taxon>Pseudomonadota</taxon>
        <taxon>Gammaproteobacteria</taxon>
        <taxon>Thiotrichales</taxon>
        <taxon>Thiotrichaceae</taxon>
        <taxon>Thiomargarita</taxon>
    </lineage>
</organism>
<dbReference type="InterPro" id="IPR000701">
    <property type="entry name" value="SuccDH_FuR_B_TM-su"/>
</dbReference>
<dbReference type="GO" id="GO:0046872">
    <property type="term" value="F:metal ion binding"/>
    <property type="evidence" value="ECO:0007669"/>
    <property type="project" value="UniProtKB-KW"/>
</dbReference>
<keyword evidence="10" id="KW-0479">Metal-binding</keyword>
<name>A0A0A6PJP9_9GAMM</name>
<evidence type="ECO:0000256" key="12">
    <source>
        <dbReference type="ARBA" id="ARBA00022989"/>
    </source>
</evidence>
<keyword evidence="17" id="KW-1185">Reference proteome</keyword>
<keyword evidence="9 15" id="KW-0812">Transmembrane</keyword>
<evidence type="ECO:0000256" key="2">
    <source>
        <dbReference type="ARBA" id="ARBA00004050"/>
    </source>
</evidence>
<evidence type="ECO:0000256" key="9">
    <source>
        <dbReference type="ARBA" id="ARBA00022692"/>
    </source>
</evidence>
<dbReference type="InterPro" id="IPR034804">
    <property type="entry name" value="SQR/QFR_C/D"/>
</dbReference>
<evidence type="ECO:0000256" key="1">
    <source>
        <dbReference type="ARBA" id="ARBA00001971"/>
    </source>
</evidence>
<dbReference type="Gene3D" id="1.20.1300.10">
    <property type="entry name" value="Fumarate reductase/succinate dehydrogenase, transmembrane subunit"/>
    <property type="match status" value="1"/>
</dbReference>
<accession>A0A0A6PJP9</accession>
<evidence type="ECO:0000256" key="6">
    <source>
        <dbReference type="ARBA" id="ARBA00022448"/>
    </source>
</evidence>
<evidence type="ECO:0000256" key="4">
    <source>
        <dbReference type="ARBA" id="ARBA00005163"/>
    </source>
</evidence>
<dbReference type="UniPathway" id="UPA00223"/>
<evidence type="ECO:0000256" key="5">
    <source>
        <dbReference type="ARBA" id="ARBA00019425"/>
    </source>
</evidence>
<dbReference type="SUPFAM" id="SSF81343">
    <property type="entry name" value="Fumarate reductase respiratory complex transmembrane subunits"/>
    <property type="match status" value="1"/>
</dbReference>
<dbReference type="Pfam" id="PF01127">
    <property type="entry name" value="Sdh_cyt"/>
    <property type="match status" value="1"/>
</dbReference>
<feature type="transmembrane region" description="Helical" evidence="15">
    <location>
        <begin position="100"/>
        <end position="126"/>
    </location>
</feature>
<keyword evidence="14 15" id="KW-0472">Membrane</keyword>
<comment type="function">
    <text evidence="2">Membrane-anchoring subunit of succinate dehydrogenase (SDH).</text>
</comment>
<evidence type="ECO:0000256" key="7">
    <source>
        <dbReference type="ARBA" id="ARBA00022532"/>
    </source>
</evidence>
<evidence type="ECO:0000256" key="15">
    <source>
        <dbReference type="SAM" id="Phobius"/>
    </source>
</evidence>
<feature type="transmembrane region" description="Helical" evidence="15">
    <location>
        <begin position="62"/>
        <end position="80"/>
    </location>
</feature>
<dbReference type="NCBIfam" id="TIGR02968">
    <property type="entry name" value="succ_dehyd_anc"/>
    <property type="match status" value="1"/>
</dbReference>
<dbReference type="GO" id="GO:0020037">
    <property type="term" value="F:heme binding"/>
    <property type="evidence" value="ECO:0007669"/>
    <property type="project" value="InterPro"/>
</dbReference>
<evidence type="ECO:0000313" key="16">
    <source>
        <dbReference type="EMBL" id="KHD10792.1"/>
    </source>
</evidence>
<keyword evidence="8" id="KW-0349">Heme</keyword>
<proteinExistence type="predicted"/>
<feature type="transmembrane region" description="Helical" evidence="15">
    <location>
        <begin position="29"/>
        <end position="50"/>
    </location>
</feature>
<keyword evidence="13" id="KW-0408">Iron</keyword>
<dbReference type="AlphaFoldDB" id="A0A0A6PJP9"/>
<evidence type="ECO:0000256" key="10">
    <source>
        <dbReference type="ARBA" id="ARBA00022723"/>
    </source>
</evidence>
<reference evidence="16 17" key="1">
    <citation type="journal article" date="2016" name="Front. Microbiol.">
        <title>Single-Cell (Meta-)Genomics of a Dimorphic Candidatus Thiomargarita nelsonii Reveals Genomic Plasticity.</title>
        <authorList>
            <person name="Flood B.E."/>
            <person name="Fliss P."/>
            <person name="Jones D.S."/>
            <person name="Dick G.J."/>
            <person name="Jain S."/>
            <person name="Kaster A.K."/>
            <person name="Winkel M."/>
            <person name="Mussmann M."/>
            <person name="Bailey J."/>
        </authorList>
    </citation>
    <scope>NUCLEOTIDE SEQUENCE [LARGE SCALE GENOMIC DNA]</scope>
    <source>
        <strain evidence="16">Hydrate Ridge</strain>
    </source>
</reference>
<comment type="pathway">
    <text evidence="4">Carbohydrate metabolism; tricarboxylic acid cycle.</text>
</comment>
<keyword evidence="7" id="KW-0816">Tricarboxylic acid cycle</keyword>
<dbReference type="GO" id="GO:0006099">
    <property type="term" value="P:tricarboxylic acid cycle"/>
    <property type="evidence" value="ECO:0007669"/>
    <property type="project" value="UniProtKB-UniPathway"/>
</dbReference>
<evidence type="ECO:0000256" key="11">
    <source>
        <dbReference type="ARBA" id="ARBA00022982"/>
    </source>
</evidence>
<keyword evidence="12 15" id="KW-1133">Transmembrane helix</keyword>
<dbReference type="EMBL" id="JSZA02000036">
    <property type="protein sequence ID" value="KHD10792.1"/>
    <property type="molecule type" value="Genomic_DNA"/>
</dbReference>
<comment type="subcellular location">
    <subcellularLocation>
        <location evidence="3">Membrane</location>
        <topology evidence="3">Multi-pass membrane protein</topology>
    </subcellularLocation>
</comment>
<evidence type="ECO:0000256" key="14">
    <source>
        <dbReference type="ARBA" id="ARBA00023136"/>
    </source>
</evidence>
<dbReference type="InterPro" id="IPR014312">
    <property type="entry name" value="Succ_DH_anchor"/>
</dbReference>
<dbReference type="GO" id="GO:0016020">
    <property type="term" value="C:membrane"/>
    <property type="evidence" value="ECO:0007669"/>
    <property type="project" value="UniProtKB-SubCell"/>
</dbReference>
<keyword evidence="11" id="KW-0249">Electron transport</keyword>
<keyword evidence="6" id="KW-0813">Transport</keyword>
<evidence type="ECO:0000313" key="17">
    <source>
        <dbReference type="Proteomes" id="UP000030428"/>
    </source>
</evidence>
<evidence type="ECO:0000256" key="13">
    <source>
        <dbReference type="ARBA" id="ARBA00023004"/>
    </source>
</evidence>
<evidence type="ECO:0000256" key="8">
    <source>
        <dbReference type="ARBA" id="ARBA00022617"/>
    </source>
</evidence>
<protein>
    <recommendedName>
        <fullName evidence="5">Succinate dehydrogenase hydrophobic membrane anchor subunit</fullName>
    </recommendedName>
</protein>
<dbReference type="Proteomes" id="UP000030428">
    <property type="component" value="Unassembled WGS sequence"/>
</dbReference>
<comment type="cofactor">
    <cofactor evidence="1">
        <name>heme</name>
        <dbReference type="ChEBI" id="CHEBI:30413"/>
    </cofactor>
</comment>
<comment type="caution">
    <text evidence="16">The sequence shown here is derived from an EMBL/GenBank/DDBJ whole genome shotgun (WGS) entry which is preliminary data.</text>
</comment>
<sequence length="128" mass="14465">MNELRTSLSRVRFLGSAREGANRFIAQRLSAIALVPLLLWFVASIIFFIVKADHASLVAWIRLYWNTELLILLIIILFYHTHSGLQEILEDYVHNEIIKAIAMVSMKFFVIAITVASVLAVLRIALGA</sequence>
<gene>
    <name evidence="16" type="ORF">PN36_11825</name>
</gene>